<dbReference type="InterPro" id="IPR042099">
    <property type="entry name" value="ANL_N_sf"/>
</dbReference>
<dbReference type="EMBL" id="SMDC01000010">
    <property type="protein sequence ID" value="TCW34572.1"/>
    <property type="molecule type" value="Genomic_DNA"/>
</dbReference>
<protein>
    <submittedName>
        <fullName evidence="3">Acyl-CoA synthetase (AMP-forming)/AMP-acid ligase II</fullName>
    </submittedName>
</protein>
<feature type="domain" description="AMP-binding enzyme C-terminal" evidence="2">
    <location>
        <begin position="411"/>
        <end position="484"/>
    </location>
</feature>
<dbReference type="AlphaFoldDB" id="A0A4R4A6W4"/>
<name>A0A4R4A6W4_MARGR</name>
<dbReference type="Gene3D" id="3.30.300.30">
    <property type="match status" value="1"/>
</dbReference>
<dbReference type="InterPro" id="IPR045851">
    <property type="entry name" value="AMP-bd_C_sf"/>
</dbReference>
<dbReference type="InterPro" id="IPR000873">
    <property type="entry name" value="AMP-dep_synth/lig_dom"/>
</dbReference>
<evidence type="ECO:0000313" key="4">
    <source>
        <dbReference type="Proteomes" id="UP000295247"/>
    </source>
</evidence>
<dbReference type="Pfam" id="PF00501">
    <property type="entry name" value="AMP-binding"/>
    <property type="match status" value="1"/>
</dbReference>
<dbReference type="Proteomes" id="UP000295247">
    <property type="component" value="Unassembled WGS sequence"/>
</dbReference>
<proteinExistence type="predicted"/>
<sequence length="498" mass="54221">MTVPPPDRIDDLLRLRAAERPGSVLLVSAERSTTYAEADWGVDRIAAWLQGRGVTVGDRVVLYADNTAEFLLAVFGILRAGAAVVPIHPRTPLAGVRRIVDLAEPAMILTDRRRLEGRAAPETMRQAALEDLALLPDAVPRPAAAGPACIIFTSGSTGSARGVVCGHRKILFAIRAINRVLGQTADDRIFCCLPFSFDYGLYQSFLAIEAGASLIVESTQVSPLVIPSALQRHRATGFPLVPSLAVALLRSGMLERMAVGTVRYVTNTGDMLPRRHAERLSELLGAAVIPMYGLTECKRVSVMPPDRFADKPGSVGLLLPGTQIALQSEPEWAGLGPDVGELLVQGPHIMDGYWRDPDATAQRFHTCPESRETILHTNDLFRRDAEGFLYFLGRDETLIRRDGKIISPVDIEQRLYDIDKVAEAAVIGHGAASEQTVDAFVVTDVAEDDLRKPIADILAETIGSSSGRVGIHFLRKLPRTLNGKIDRRALARDAERKQ</sequence>
<evidence type="ECO:0000313" key="3">
    <source>
        <dbReference type="EMBL" id="TCW34572.1"/>
    </source>
</evidence>
<dbReference type="SUPFAM" id="SSF56801">
    <property type="entry name" value="Acetyl-CoA synthetase-like"/>
    <property type="match status" value="1"/>
</dbReference>
<dbReference type="InterPro" id="IPR050237">
    <property type="entry name" value="ATP-dep_AMP-bd_enzyme"/>
</dbReference>
<dbReference type="RefSeq" id="WP_132230331.1">
    <property type="nucleotide sequence ID" value="NZ_NRRH01000048.1"/>
</dbReference>
<dbReference type="InterPro" id="IPR020845">
    <property type="entry name" value="AMP-binding_CS"/>
</dbReference>
<feature type="domain" description="AMP-dependent synthetase/ligase" evidence="1">
    <location>
        <begin position="16"/>
        <end position="354"/>
    </location>
</feature>
<accession>A0A4R4A6W4</accession>
<keyword evidence="3" id="KW-0436">Ligase</keyword>
<dbReference type="PANTHER" id="PTHR43767:SF1">
    <property type="entry name" value="NONRIBOSOMAL PEPTIDE SYNTHASE PES1 (EUROFUNG)-RELATED"/>
    <property type="match status" value="1"/>
</dbReference>
<evidence type="ECO:0000259" key="2">
    <source>
        <dbReference type="Pfam" id="PF13193"/>
    </source>
</evidence>
<evidence type="ECO:0000259" key="1">
    <source>
        <dbReference type="Pfam" id="PF00501"/>
    </source>
</evidence>
<dbReference type="PROSITE" id="PS00455">
    <property type="entry name" value="AMP_BINDING"/>
    <property type="match status" value="1"/>
</dbReference>
<dbReference type="GO" id="GO:0016878">
    <property type="term" value="F:acid-thiol ligase activity"/>
    <property type="evidence" value="ECO:0007669"/>
    <property type="project" value="UniProtKB-ARBA"/>
</dbReference>
<gene>
    <name evidence="3" type="ORF">EDC29_110122</name>
</gene>
<organism evidence="3 4">
    <name type="scientific">Marichromatium gracile</name>
    <name type="common">Chromatium gracile</name>
    <dbReference type="NCBI Taxonomy" id="1048"/>
    <lineage>
        <taxon>Bacteria</taxon>
        <taxon>Pseudomonadati</taxon>
        <taxon>Pseudomonadota</taxon>
        <taxon>Gammaproteobacteria</taxon>
        <taxon>Chromatiales</taxon>
        <taxon>Chromatiaceae</taxon>
        <taxon>Marichromatium</taxon>
    </lineage>
</organism>
<dbReference type="Gene3D" id="3.40.50.12780">
    <property type="entry name" value="N-terminal domain of ligase-like"/>
    <property type="match status" value="1"/>
</dbReference>
<reference evidence="3 4" key="1">
    <citation type="submission" date="2019-03" db="EMBL/GenBank/DDBJ databases">
        <title>Genomic Encyclopedia of Type Strains, Phase IV (KMG-IV): sequencing the most valuable type-strain genomes for metagenomic binning, comparative biology and taxonomic classification.</title>
        <authorList>
            <person name="Goeker M."/>
        </authorList>
    </citation>
    <scope>NUCLEOTIDE SEQUENCE [LARGE SCALE GENOMIC DNA]</scope>
    <source>
        <strain evidence="3 4">DSM 203</strain>
    </source>
</reference>
<dbReference type="Pfam" id="PF13193">
    <property type="entry name" value="AMP-binding_C"/>
    <property type="match status" value="1"/>
</dbReference>
<dbReference type="InterPro" id="IPR025110">
    <property type="entry name" value="AMP-bd_C"/>
</dbReference>
<comment type="caution">
    <text evidence="3">The sequence shown here is derived from an EMBL/GenBank/DDBJ whole genome shotgun (WGS) entry which is preliminary data.</text>
</comment>
<dbReference type="PANTHER" id="PTHR43767">
    <property type="entry name" value="LONG-CHAIN-FATTY-ACID--COA LIGASE"/>
    <property type="match status" value="1"/>
</dbReference>